<reference evidence="2 3" key="1">
    <citation type="journal article" date="2014" name="Genome Announc.">
        <title>Draft Genome Sequence of Propane- and Butane-Oxidizing Actinobacterium Rhodococcus ruber IEGM 231.</title>
        <authorList>
            <person name="Ivshina I.B."/>
            <person name="Kuyukina M.S."/>
            <person name="Krivoruchko A.V."/>
            <person name="Barbe V."/>
            <person name="Fischer C."/>
        </authorList>
    </citation>
    <scope>NUCLEOTIDE SEQUENCE [LARGE SCALE GENOMIC DNA]</scope>
</reference>
<dbReference type="Gene3D" id="3.90.79.10">
    <property type="entry name" value="Nucleoside Triphosphate Pyrophosphohydrolase"/>
    <property type="match status" value="1"/>
</dbReference>
<evidence type="ECO:0000313" key="2">
    <source>
        <dbReference type="EMBL" id="CDZ90454.1"/>
    </source>
</evidence>
<dbReference type="PANTHER" id="PTHR43736">
    <property type="entry name" value="ADP-RIBOSE PYROPHOSPHATASE"/>
    <property type="match status" value="1"/>
</dbReference>
<dbReference type="Proteomes" id="UP000042997">
    <property type="component" value="Unassembled WGS sequence"/>
</dbReference>
<dbReference type="eggNOG" id="COG1051">
    <property type="taxonomic scope" value="Bacteria"/>
</dbReference>
<dbReference type="GO" id="GO:0016787">
    <property type="term" value="F:hydrolase activity"/>
    <property type="evidence" value="ECO:0007669"/>
    <property type="project" value="UniProtKB-KW"/>
</dbReference>
<dbReference type="InterPro" id="IPR036388">
    <property type="entry name" value="WH-like_DNA-bd_sf"/>
</dbReference>
<dbReference type="CDD" id="cd18873">
    <property type="entry name" value="NUDIX_NadM_like"/>
    <property type="match status" value="1"/>
</dbReference>
<name>A0A098BNY5_9NOCA</name>
<dbReference type="InterPro" id="IPR054105">
    <property type="entry name" value="WHD_NrtR"/>
</dbReference>
<keyword evidence="2" id="KW-0378">Hydrolase</keyword>
<dbReference type="RefSeq" id="WP_040273626.1">
    <property type="nucleotide sequence ID" value="NZ_CP075340.1"/>
</dbReference>
<protein>
    <submittedName>
        <fullName evidence="2">Nudix hydrolase</fullName>
    </submittedName>
</protein>
<gene>
    <name evidence="2" type="ORF">RHRU231_710132</name>
</gene>
<dbReference type="Pfam" id="PF21906">
    <property type="entry name" value="WHD_NrtR"/>
    <property type="match status" value="1"/>
</dbReference>
<organism evidence="2 3">
    <name type="scientific">Rhodococcus ruber</name>
    <dbReference type="NCBI Taxonomy" id="1830"/>
    <lineage>
        <taxon>Bacteria</taxon>
        <taxon>Bacillati</taxon>
        <taxon>Actinomycetota</taxon>
        <taxon>Actinomycetes</taxon>
        <taxon>Mycobacteriales</taxon>
        <taxon>Nocardiaceae</taxon>
        <taxon>Rhodococcus</taxon>
    </lineage>
</organism>
<feature type="domain" description="NrtR DNA-binding winged helix" evidence="1">
    <location>
        <begin position="155"/>
        <end position="209"/>
    </location>
</feature>
<dbReference type="AlphaFoldDB" id="A0A098BNY5"/>
<evidence type="ECO:0000259" key="1">
    <source>
        <dbReference type="Pfam" id="PF21906"/>
    </source>
</evidence>
<dbReference type="InterPro" id="IPR036390">
    <property type="entry name" value="WH_DNA-bd_sf"/>
</dbReference>
<dbReference type="SUPFAM" id="SSF46785">
    <property type="entry name" value="Winged helix' DNA-binding domain"/>
    <property type="match status" value="1"/>
</dbReference>
<dbReference type="PANTHER" id="PTHR43736:SF4">
    <property type="entry name" value="SLR1690 PROTEIN"/>
    <property type="match status" value="1"/>
</dbReference>
<dbReference type="OrthoDB" id="9786141at2"/>
<accession>A0A098BNY5</accession>
<dbReference type="EMBL" id="CCSD01000085">
    <property type="protein sequence ID" value="CDZ90454.1"/>
    <property type="molecule type" value="Genomic_DNA"/>
</dbReference>
<dbReference type="SUPFAM" id="SSF55811">
    <property type="entry name" value="Nudix"/>
    <property type="match status" value="1"/>
</dbReference>
<dbReference type="Gene3D" id="1.10.10.10">
    <property type="entry name" value="Winged helix-like DNA-binding domain superfamily/Winged helix DNA-binding domain"/>
    <property type="match status" value="1"/>
</dbReference>
<evidence type="ECO:0000313" key="3">
    <source>
        <dbReference type="Proteomes" id="UP000042997"/>
    </source>
</evidence>
<dbReference type="eggNOG" id="COG4111">
    <property type="taxonomic scope" value="Bacteria"/>
</dbReference>
<sequence>MNEWRDETGRTLGDYPHPSAAVDVAVLTYCDGELRVLAVEHGHGPLALPGTFLRERERLADAARRVLRDKTNLAGIRFHQIGAFDTPDRDPRGWVISIAHAAAVPHEDLPPRALLVVVRDGKADQPLAFDHAEMVAAAVADLRARYAQRVDPDGLLGDEFTVLELRRLYEVVFGLPLQKDSFRRHVVDALDSTGRMSSPGTGRPAELFRRKDGARLPAQAAVLFTG</sequence>
<proteinExistence type="predicted"/>
<dbReference type="InterPro" id="IPR015797">
    <property type="entry name" value="NUDIX_hydrolase-like_dom_sf"/>
</dbReference>